<reference evidence="2" key="1">
    <citation type="journal article" date="2020" name="Nature">
        <title>Giant virus diversity and host interactions through global metagenomics.</title>
        <authorList>
            <person name="Schulz F."/>
            <person name="Roux S."/>
            <person name="Paez-Espino D."/>
            <person name="Jungbluth S."/>
            <person name="Walsh D.A."/>
            <person name="Denef V.J."/>
            <person name="McMahon K.D."/>
            <person name="Konstantinidis K.T."/>
            <person name="Eloe-Fadrosh E.A."/>
            <person name="Kyrpides N.C."/>
            <person name="Woyke T."/>
        </authorList>
    </citation>
    <scope>NUCLEOTIDE SEQUENCE</scope>
    <source>
        <strain evidence="2">GVMAG-M-3300024252-29</strain>
    </source>
</reference>
<dbReference type="Pfam" id="PF05050">
    <property type="entry name" value="Methyltransf_21"/>
    <property type="match status" value="1"/>
</dbReference>
<dbReference type="InterPro" id="IPR006342">
    <property type="entry name" value="FkbM_mtfrase"/>
</dbReference>
<dbReference type="InterPro" id="IPR029063">
    <property type="entry name" value="SAM-dependent_MTases_sf"/>
</dbReference>
<feature type="domain" description="Methyltransferase FkbM" evidence="1">
    <location>
        <begin position="297"/>
        <end position="474"/>
    </location>
</feature>
<accession>A0A6C0IJN1</accession>
<dbReference type="AlphaFoldDB" id="A0A6C0IJN1"/>
<dbReference type="EMBL" id="MN740207">
    <property type="protein sequence ID" value="QHT93408.1"/>
    <property type="molecule type" value="Genomic_DNA"/>
</dbReference>
<evidence type="ECO:0000313" key="2">
    <source>
        <dbReference type="EMBL" id="QHT93408.1"/>
    </source>
</evidence>
<dbReference type="SUPFAM" id="SSF53335">
    <property type="entry name" value="S-adenosyl-L-methionine-dependent methyltransferases"/>
    <property type="match status" value="1"/>
</dbReference>
<name>A0A6C0IJN1_9ZZZZ</name>
<dbReference type="Gene3D" id="3.40.50.150">
    <property type="entry name" value="Vaccinia Virus protein VP39"/>
    <property type="match status" value="1"/>
</dbReference>
<sequence length="504" mass="58408">MAKLLKCFTNVQQGDGFGSQYHHIIEIYLWCKIHGLNYVHNPIEASEHNDDNTQEYIDELNSIMNMHSGELPLYKDHPYAMEVHYTFQKIMDYMEKDNNRSLAVRSEHMQGLKDIFWKNKDKDFFKNEKFNVALHVRRPNKNDSRIAGADTVDQYYIEKIESILNTYKDKDIVFHLYSQGNEEMFDMYKKYNPVFHLNENMLPTFTGMVAADALVISASSMSFAAGLLCDGVVYYHPFWHKPVDTWISDNNKNNYISPDTLPFLTEELKIPESCKNVKIDVGLSYTVNHALNWLDKDKDCFVIGFEPNQASIARMHRYNYMSANIPGIETFNEKKMNYYIDNRLLINKIALSDTPYVKTMSFYNTHKDCGTSSLYKPIDEMSKDGNGFGKYSMDTVPVISLRMVLERINKTRFPIIGYIKIDAQGADLDIIKSAGEQLKERIVWLTAEADGWQYEGADNCNEKNMDEYMISQGFERATHPNTQDPTYLNTNFKDIADSIFVSQL</sequence>
<protein>
    <recommendedName>
        <fullName evidence="1">Methyltransferase FkbM domain-containing protein</fullName>
    </recommendedName>
</protein>
<proteinExistence type="predicted"/>
<organism evidence="2">
    <name type="scientific">viral metagenome</name>
    <dbReference type="NCBI Taxonomy" id="1070528"/>
    <lineage>
        <taxon>unclassified sequences</taxon>
        <taxon>metagenomes</taxon>
        <taxon>organismal metagenomes</taxon>
    </lineage>
</organism>
<evidence type="ECO:0000259" key="1">
    <source>
        <dbReference type="Pfam" id="PF05050"/>
    </source>
</evidence>